<protein>
    <submittedName>
        <fullName evidence="4">Glycosyltransferase involved in cell wall bisynthesis</fullName>
    </submittedName>
</protein>
<evidence type="ECO:0000313" key="4">
    <source>
        <dbReference type="EMBL" id="SHH90451.1"/>
    </source>
</evidence>
<keyword evidence="1 4" id="KW-0808">Transferase</keyword>
<evidence type="ECO:0000259" key="3">
    <source>
        <dbReference type="Pfam" id="PF13439"/>
    </source>
</evidence>
<dbReference type="Proteomes" id="UP000184109">
    <property type="component" value="Unassembled WGS sequence"/>
</dbReference>
<keyword evidence="5" id="KW-1185">Reference proteome</keyword>
<dbReference type="STRING" id="1195760.SAMN05444281_2641"/>
<accession>A0A1M5WSM2</accession>
<evidence type="ECO:0000256" key="1">
    <source>
        <dbReference type="ARBA" id="ARBA00022679"/>
    </source>
</evidence>
<dbReference type="InterPro" id="IPR001296">
    <property type="entry name" value="Glyco_trans_1"/>
</dbReference>
<feature type="domain" description="Glycosyltransferase subfamily 4-like N-terminal" evidence="3">
    <location>
        <begin position="65"/>
        <end position="175"/>
    </location>
</feature>
<reference evidence="5" key="1">
    <citation type="submission" date="2016-11" db="EMBL/GenBank/DDBJ databases">
        <authorList>
            <person name="Varghese N."/>
            <person name="Submissions S."/>
        </authorList>
    </citation>
    <scope>NUCLEOTIDE SEQUENCE [LARGE SCALE GENOMIC DNA]</scope>
    <source>
        <strain evidence="5">DSM 100572</strain>
    </source>
</reference>
<dbReference type="InterPro" id="IPR028098">
    <property type="entry name" value="Glyco_trans_4-like_N"/>
</dbReference>
<organism evidence="4 5">
    <name type="scientific">Wenyingzhuangia marina</name>
    <dbReference type="NCBI Taxonomy" id="1195760"/>
    <lineage>
        <taxon>Bacteria</taxon>
        <taxon>Pseudomonadati</taxon>
        <taxon>Bacteroidota</taxon>
        <taxon>Flavobacteriia</taxon>
        <taxon>Flavobacteriales</taxon>
        <taxon>Flavobacteriaceae</taxon>
        <taxon>Wenyingzhuangia</taxon>
    </lineage>
</organism>
<dbReference type="Pfam" id="PF00534">
    <property type="entry name" value="Glycos_transf_1"/>
    <property type="match status" value="1"/>
</dbReference>
<dbReference type="AlphaFoldDB" id="A0A1M5WSM2"/>
<dbReference type="PANTHER" id="PTHR46401:SF2">
    <property type="entry name" value="GLYCOSYLTRANSFERASE WBBK-RELATED"/>
    <property type="match status" value="1"/>
</dbReference>
<dbReference type="CDD" id="cd03809">
    <property type="entry name" value="GT4_MtfB-like"/>
    <property type="match status" value="1"/>
</dbReference>
<feature type="domain" description="Glycosyl transferase family 1" evidence="2">
    <location>
        <begin position="194"/>
        <end position="308"/>
    </location>
</feature>
<dbReference type="PANTHER" id="PTHR46401">
    <property type="entry name" value="GLYCOSYLTRANSFERASE WBBK-RELATED"/>
    <property type="match status" value="1"/>
</dbReference>
<evidence type="ECO:0000259" key="2">
    <source>
        <dbReference type="Pfam" id="PF00534"/>
    </source>
</evidence>
<dbReference type="GO" id="GO:0009103">
    <property type="term" value="P:lipopolysaccharide biosynthetic process"/>
    <property type="evidence" value="ECO:0007669"/>
    <property type="project" value="TreeGrafter"/>
</dbReference>
<gene>
    <name evidence="4" type="ORF">SAMN05444281_2641</name>
</gene>
<dbReference type="Pfam" id="PF13439">
    <property type="entry name" value="Glyco_transf_4"/>
    <property type="match status" value="1"/>
</dbReference>
<dbReference type="Gene3D" id="3.40.50.2000">
    <property type="entry name" value="Glycogen Phosphorylase B"/>
    <property type="match status" value="2"/>
</dbReference>
<dbReference type="SUPFAM" id="SSF53756">
    <property type="entry name" value="UDP-Glycosyltransferase/glycogen phosphorylase"/>
    <property type="match status" value="1"/>
</dbReference>
<evidence type="ECO:0000313" key="5">
    <source>
        <dbReference type="Proteomes" id="UP000184109"/>
    </source>
</evidence>
<proteinExistence type="predicted"/>
<sequence length="316" mass="36623">MNIGYDAKRVFHNTTGLGNYSRDTLRILADQFIDHKYLLYNPRLGSINRLELKSNMFVCMPKIKIWKKLNSLWRQKAIVKDLLEDNVQIYHGLSNELPIGIEKTNIKTVVTIHDLIFLRYPKLYSYLEVKIYLKKFNRAVHAADKIIAISEQTKKDIVNFFKIKEEKVEVVYQGCHAAFKESYSTEEKQKVKDKYFLPHKYLLNVGTIQERKNLLTIVKAIKNTSDHLVVVGKKTKYLDKVKKYIITNGMEQRVHFPQVVNMTDLAMIYQMANIFIYPSVFEGFGIPIIEALFSKIPVVSSKGSCFKEAGGQIVFI</sequence>
<dbReference type="RefSeq" id="WP_308691627.1">
    <property type="nucleotide sequence ID" value="NZ_BMEN01000005.1"/>
</dbReference>
<dbReference type="GO" id="GO:0016757">
    <property type="term" value="F:glycosyltransferase activity"/>
    <property type="evidence" value="ECO:0007669"/>
    <property type="project" value="InterPro"/>
</dbReference>
<dbReference type="EMBL" id="FQXQ01000006">
    <property type="protein sequence ID" value="SHH90451.1"/>
    <property type="molecule type" value="Genomic_DNA"/>
</dbReference>
<name>A0A1M5WSM2_9FLAO</name>